<evidence type="ECO:0008006" key="10">
    <source>
        <dbReference type="Google" id="ProtNLM"/>
    </source>
</evidence>
<feature type="binding site" evidence="7">
    <location>
        <position position="162"/>
    </location>
    <ligand>
        <name>Zn(2+)</name>
        <dbReference type="ChEBI" id="CHEBI:29105"/>
        <label>1</label>
    </ligand>
</feature>
<organism evidence="8 9">
    <name type="scientific">Clostridium sulfidigenes</name>
    <dbReference type="NCBI Taxonomy" id="318464"/>
    <lineage>
        <taxon>Bacteria</taxon>
        <taxon>Bacillati</taxon>
        <taxon>Bacillota</taxon>
        <taxon>Clostridia</taxon>
        <taxon>Eubacteriales</taxon>
        <taxon>Clostridiaceae</taxon>
        <taxon>Clostridium</taxon>
    </lineage>
</organism>
<evidence type="ECO:0000256" key="6">
    <source>
        <dbReference type="PIRNR" id="PIRNR001123"/>
    </source>
</evidence>
<dbReference type="GO" id="GO:0006508">
    <property type="term" value="P:proteolysis"/>
    <property type="evidence" value="ECO:0007669"/>
    <property type="project" value="UniProtKB-KW"/>
</dbReference>
<comment type="caution">
    <text evidence="8">The sequence shown here is derived from an EMBL/GenBank/DDBJ whole genome shotgun (WGS) entry which is preliminary data.</text>
</comment>
<keyword evidence="2" id="KW-0031">Aminopeptidase</keyword>
<gene>
    <name evidence="8" type="ORF">IO99_17090</name>
</gene>
<dbReference type="PANTHER" id="PTHR32481">
    <property type="entry name" value="AMINOPEPTIDASE"/>
    <property type="match status" value="1"/>
</dbReference>
<dbReference type="AlphaFoldDB" id="A0A084J7U4"/>
<dbReference type="Pfam" id="PF05343">
    <property type="entry name" value="Peptidase_M42"/>
    <property type="match status" value="1"/>
</dbReference>
<dbReference type="InterPro" id="IPR051464">
    <property type="entry name" value="Peptidase_M42_aminopept"/>
</dbReference>
<proteinExistence type="inferred from homology"/>
<dbReference type="PANTHER" id="PTHR32481:SF0">
    <property type="entry name" value="AMINOPEPTIDASE YPDE-RELATED"/>
    <property type="match status" value="1"/>
</dbReference>
<dbReference type="SUPFAM" id="SSF53187">
    <property type="entry name" value="Zn-dependent exopeptidases"/>
    <property type="match status" value="1"/>
</dbReference>
<protein>
    <recommendedName>
        <fullName evidence="10">Peptidase M42</fullName>
    </recommendedName>
</protein>
<dbReference type="Gene3D" id="2.40.30.40">
    <property type="entry name" value="Peptidase M42, domain 2"/>
    <property type="match status" value="1"/>
</dbReference>
<comment type="similarity">
    <text evidence="1 6">Belongs to the peptidase M42 family.</text>
</comment>
<evidence type="ECO:0000256" key="3">
    <source>
        <dbReference type="ARBA" id="ARBA00022670"/>
    </source>
</evidence>
<dbReference type="GO" id="GO:0004177">
    <property type="term" value="F:aminopeptidase activity"/>
    <property type="evidence" value="ECO:0007669"/>
    <property type="project" value="UniProtKB-UniRule"/>
</dbReference>
<evidence type="ECO:0000256" key="1">
    <source>
        <dbReference type="ARBA" id="ARBA00006272"/>
    </source>
</evidence>
<dbReference type="EMBL" id="JPMD01000048">
    <property type="protein sequence ID" value="KEZ85028.1"/>
    <property type="molecule type" value="Genomic_DNA"/>
</dbReference>
<dbReference type="InterPro" id="IPR023367">
    <property type="entry name" value="Peptidase_M42_dom2"/>
</dbReference>
<keyword evidence="4 7" id="KW-0479">Metal-binding</keyword>
<dbReference type="STRING" id="318464.IO99_17090"/>
<evidence type="ECO:0000313" key="8">
    <source>
        <dbReference type="EMBL" id="KEZ85028.1"/>
    </source>
</evidence>
<dbReference type="InterPro" id="IPR008007">
    <property type="entry name" value="Peptidase_M42"/>
</dbReference>
<keyword evidence="5" id="KW-0378">Hydrolase</keyword>
<dbReference type="Gene3D" id="3.40.630.10">
    <property type="entry name" value="Zn peptidases"/>
    <property type="match status" value="1"/>
</dbReference>
<feature type="binding site" evidence="7">
    <location>
        <position position="64"/>
    </location>
    <ligand>
        <name>Zn(2+)</name>
        <dbReference type="ChEBI" id="CHEBI:29105"/>
        <label>1</label>
    </ligand>
</feature>
<reference evidence="8 9" key="1">
    <citation type="submission" date="2014-07" db="EMBL/GenBank/DDBJ databases">
        <title>Draft genome of Clostridium sulfidigenes 113A isolated from sediments associated with methane hydrate from Krishna Godavari basin.</title>
        <authorList>
            <person name="Honkalas V.S."/>
            <person name="Dabir A.P."/>
            <person name="Arora P."/>
            <person name="Dhakephalkar P.K."/>
        </authorList>
    </citation>
    <scope>NUCLEOTIDE SEQUENCE [LARGE SCALE GENOMIC DNA]</scope>
    <source>
        <strain evidence="8 9">113A</strain>
    </source>
</reference>
<dbReference type="RefSeq" id="WP_035135360.1">
    <property type="nucleotide sequence ID" value="NZ_JPMD01000048.1"/>
</dbReference>
<dbReference type="eggNOG" id="COG1363">
    <property type="taxonomic scope" value="Bacteria"/>
</dbReference>
<evidence type="ECO:0000256" key="2">
    <source>
        <dbReference type="ARBA" id="ARBA00022438"/>
    </source>
</evidence>
<accession>A0A084J7U4</accession>
<evidence type="ECO:0000256" key="5">
    <source>
        <dbReference type="ARBA" id="ARBA00022801"/>
    </source>
</evidence>
<dbReference type="PIRSF" id="PIRSF001123">
    <property type="entry name" value="PepA_GA"/>
    <property type="match status" value="1"/>
</dbReference>
<keyword evidence="9" id="KW-1185">Reference proteome</keyword>
<dbReference type="SUPFAM" id="SSF101821">
    <property type="entry name" value="Aminopeptidase/glucanase lid domain"/>
    <property type="match status" value="1"/>
</dbReference>
<comment type="cofactor">
    <cofactor evidence="7">
        <name>a divalent metal cation</name>
        <dbReference type="ChEBI" id="CHEBI:60240"/>
    </cofactor>
    <text evidence="7">Binds 2 divalent metal cations per subunit.</text>
</comment>
<dbReference type="GO" id="GO:0046872">
    <property type="term" value="F:metal ion binding"/>
    <property type="evidence" value="ECO:0007669"/>
    <property type="project" value="UniProtKB-UniRule"/>
</dbReference>
<name>A0A084J7U4_9CLOT</name>
<evidence type="ECO:0000256" key="7">
    <source>
        <dbReference type="PIRSR" id="PIRSR001123-2"/>
    </source>
</evidence>
<keyword evidence="3" id="KW-0645">Protease</keyword>
<sequence>MNKLFEDLVGAFGVSGHEEEVRSVIVEQLNSLEVENKVDNMGNVIAKIGRSNGEEEKRIMISSHMDTMGFIVMYIEDNGFLRIGKVGEFDEAAFVNNMVEFENGNSGRICGTKDSPKIDDMYIDLGVESREEALELVREGDVCIITSNVIEEEKNIIAPALDNRVGCYMSLKSIEKLIENKESLEKLDKEIYFVFSTQNTLGGRGARAAAYEINPMYALVVDGENAGDTLGGSGKFSLGKGTGIKFMDRTLLMHHEVKEQLEKVYEKMDKKPHYIFGETQGDGETIHKEGVGVKTGTLVYPVRYKDTNMEMVNYKDIEEGIEVIYNYTTL</sequence>
<evidence type="ECO:0000313" key="9">
    <source>
        <dbReference type="Proteomes" id="UP000028542"/>
    </source>
</evidence>
<feature type="binding site" evidence="7">
    <location>
        <position position="222"/>
    </location>
    <ligand>
        <name>Zn(2+)</name>
        <dbReference type="ChEBI" id="CHEBI:29105"/>
        <label>1</label>
    </ligand>
</feature>
<evidence type="ECO:0000256" key="4">
    <source>
        <dbReference type="ARBA" id="ARBA00022723"/>
    </source>
</evidence>
<feature type="binding site" evidence="7">
    <location>
        <position position="162"/>
    </location>
    <ligand>
        <name>Zn(2+)</name>
        <dbReference type="ChEBI" id="CHEBI:29105"/>
        <label>2</label>
    </ligand>
</feature>
<dbReference type="Proteomes" id="UP000028542">
    <property type="component" value="Unassembled WGS sequence"/>
</dbReference>